<dbReference type="EMBL" id="JAHUTJ010069983">
    <property type="protein sequence ID" value="MED6292077.1"/>
    <property type="molecule type" value="Genomic_DNA"/>
</dbReference>
<sequence length="103" mass="11944">MVVVGVFKLKVSTSQPRVQRNVHDLCCFLILLQTLFPTDWAGEIRPLHRFPSTELIQVSSVEDICSKDIVALFFFHQREVTYLFEMFKIENNPISVCIRKSQA</sequence>
<gene>
    <name evidence="1" type="ORF">CHARACLAT_030036</name>
</gene>
<evidence type="ECO:0000313" key="2">
    <source>
        <dbReference type="Proteomes" id="UP001352852"/>
    </source>
</evidence>
<accession>A0ABU7EY30</accession>
<dbReference type="Proteomes" id="UP001352852">
    <property type="component" value="Unassembled WGS sequence"/>
</dbReference>
<evidence type="ECO:0000313" key="1">
    <source>
        <dbReference type="EMBL" id="MED6292077.1"/>
    </source>
</evidence>
<name>A0ABU7EY30_9TELE</name>
<protein>
    <submittedName>
        <fullName evidence="1">Uncharacterized protein</fullName>
    </submittedName>
</protein>
<proteinExistence type="predicted"/>
<organism evidence="1 2">
    <name type="scientific">Characodon lateralis</name>
    <dbReference type="NCBI Taxonomy" id="208331"/>
    <lineage>
        <taxon>Eukaryota</taxon>
        <taxon>Metazoa</taxon>
        <taxon>Chordata</taxon>
        <taxon>Craniata</taxon>
        <taxon>Vertebrata</taxon>
        <taxon>Euteleostomi</taxon>
        <taxon>Actinopterygii</taxon>
        <taxon>Neopterygii</taxon>
        <taxon>Teleostei</taxon>
        <taxon>Neoteleostei</taxon>
        <taxon>Acanthomorphata</taxon>
        <taxon>Ovalentaria</taxon>
        <taxon>Atherinomorphae</taxon>
        <taxon>Cyprinodontiformes</taxon>
        <taxon>Goodeidae</taxon>
        <taxon>Characodon</taxon>
    </lineage>
</organism>
<comment type="caution">
    <text evidence="1">The sequence shown here is derived from an EMBL/GenBank/DDBJ whole genome shotgun (WGS) entry which is preliminary data.</text>
</comment>
<keyword evidence="2" id="KW-1185">Reference proteome</keyword>
<reference evidence="1 2" key="1">
    <citation type="submission" date="2021-06" db="EMBL/GenBank/DDBJ databases">
        <authorList>
            <person name="Palmer J.M."/>
        </authorList>
    </citation>
    <scope>NUCLEOTIDE SEQUENCE [LARGE SCALE GENOMIC DNA]</scope>
    <source>
        <strain evidence="1 2">CL_MEX2019</strain>
        <tissue evidence="1">Muscle</tissue>
    </source>
</reference>